<reference evidence="1" key="1">
    <citation type="journal article" date="2014" name="Int. J. Syst. Evol. Microbiol.">
        <title>Complete genome sequence of Corynebacterium casei LMG S-19264T (=DSM 44701T), isolated from a smear-ripened cheese.</title>
        <authorList>
            <consortium name="US DOE Joint Genome Institute (JGI-PGF)"/>
            <person name="Walter F."/>
            <person name="Albersmeier A."/>
            <person name="Kalinowski J."/>
            <person name="Ruckert C."/>
        </authorList>
    </citation>
    <scope>NUCLEOTIDE SEQUENCE</scope>
    <source>
        <strain evidence="1">JCM 13919</strain>
    </source>
</reference>
<dbReference type="AlphaFoldDB" id="A0A917JWZ8"/>
<dbReference type="Proteomes" id="UP000630149">
    <property type="component" value="Unassembled WGS sequence"/>
</dbReference>
<reference evidence="1" key="2">
    <citation type="submission" date="2020-09" db="EMBL/GenBank/DDBJ databases">
        <authorList>
            <person name="Sun Q."/>
            <person name="Ohkuma M."/>
        </authorList>
    </citation>
    <scope>NUCLEOTIDE SEQUENCE</scope>
    <source>
        <strain evidence="1">JCM 13919</strain>
    </source>
</reference>
<evidence type="ECO:0000313" key="1">
    <source>
        <dbReference type="EMBL" id="GGI88134.1"/>
    </source>
</evidence>
<dbReference type="OrthoDB" id="5630294at2"/>
<protein>
    <submittedName>
        <fullName evidence="1">Uncharacterized protein</fullName>
    </submittedName>
</protein>
<proteinExistence type="predicted"/>
<comment type="caution">
    <text evidence="1">The sequence shown here is derived from an EMBL/GenBank/DDBJ whole genome shotgun (WGS) entry which is preliminary data.</text>
</comment>
<evidence type="ECO:0000313" key="2">
    <source>
        <dbReference type="Proteomes" id="UP000630149"/>
    </source>
</evidence>
<keyword evidence="2" id="KW-1185">Reference proteome</keyword>
<gene>
    <name evidence="1" type="ORF">GCM10007966_16080</name>
</gene>
<dbReference type="EMBL" id="BMOB01000007">
    <property type="protein sequence ID" value="GGI88134.1"/>
    <property type="molecule type" value="Genomic_DNA"/>
</dbReference>
<accession>A0A917JWZ8</accession>
<organism evidence="1 2">
    <name type="scientific">Legionella impletisoli</name>
    <dbReference type="NCBI Taxonomy" id="343510"/>
    <lineage>
        <taxon>Bacteria</taxon>
        <taxon>Pseudomonadati</taxon>
        <taxon>Pseudomonadota</taxon>
        <taxon>Gammaproteobacteria</taxon>
        <taxon>Legionellales</taxon>
        <taxon>Legionellaceae</taxon>
        <taxon>Legionella</taxon>
    </lineage>
</organism>
<name>A0A917JWZ8_9GAMM</name>
<sequence>MNKAILVGICVIGGLFFCQGAYPELDNLQSVLLSAYETPLRWDNIEGPPAWVSGTKPIYSPKLGMHLVTLHPGQSVKVRVSEQSRLRVFSPCQSLSNSDLAVDTSNGSGLYAKIQLIPSTDKHSLVSSSAWYKPKLFIISRPIKKKTALQIGLFASRYEYLPEIAPYRNLIPLCSKKVFMGREIDGGQQPYWLLEPGVEQSLSIKGPARLAFENRMAYPPFESSLVQTYHLKTKLDNKPFKTLEFVTSEETSWPVKINGQFEVVGRLERGFLDIPSGNHTLELQSSVRLIGRLLKQQNPDYLFPALNGPRCPPTAASNLINQSRPDLWDMNASYIKNIIAHPNTLPAKTELVAQRIIRDNARKAGGILGVMVMQRYAALHQNYPLIQEVADELFGYHTFYRTVNPTNKNPRTSQYFAWFLPKPLHNFGFQGKGLVAAEQFLNALLERISSAEFVGLPTAKAEQESLKHRYYLSKRPAPIPLRVVVDPARTTPGALFFIQFNNQKPIPMHVTCNPELPWHEYALIQGQAGKEMLAQLKKEHSCPTLSGPFSQWKTPGPLILANTLELTLPMGVQVVKAWKADDKKPVSLAIQYRASDPFVLSETSYWAAISQLPPGVPIIRLLQNHLRIPHASDLPAAEKTLQNHWLPLIQFIQSRYKQFSAPIRIRNSKDKPIKPSTFSPKEIAQQRQQAQQFERRLEWLPALELWSKLSQQGSGNIQNMAKRHEIEALYHLGEHYLAETKLRSYLLYGDASIRIWAYQKLLELYKQQHAIEEISTLTAAMMMIKPEIGVAKQLIEALLAENEPHLALMVGLTLPEPLQPTPVLLRAAYQSRWWGLYSQLARKLPTFQEQQFWHALRRMEQTKFKEALALFTAAGSLGKPWKEKLLEGCAIRQQINSFDPKLREQGVRAWEYWQANQPSDYLWKNEDSIIQDYANGYTLYSIERDLYSQAYEGTKNRPVKMHIIGPVKVRLEIRPMHQNLSYKPLDGWFYIYENKTVQPYAITNNFPSEAIKIIGKPNGVAGQRFFIEFELGPGPHTIKAGAGALSFLLRPYLLRPEIPIPILPILNSATRQAALQGGLIERNEARNPCFFYHCITAIKNKSECTQQKTAISLCKERCRS</sequence>
<dbReference type="RefSeq" id="WP_131776413.1">
    <property type="nucleotide sequence ID" value="NZ_BMOB01000007.1"/>
</dbReference>